<evidence type="ECO:0000313" key="1">
    <source>
        <dbReference type="EMBL" id="AUW97028.1"/>
    </source>
</evidence>
<reference evidence="1 2" key="2">
    <citation type="submission" date="2018-02" db="EMBL/GenBank/DDBJ databases">
        <title>Whole genome sequencing analysis of Streptococcus pluranimalium isolated from cattle infected mastitis in China.</title>
        <authorList>
            <person name="Zhang J.-R."/>
            <person name="Hu G.-Z."/>
        </authorList>
    </citation>
    <scope>NUCLEOTIDE SEQUENCE [LARGE SCALE GENOMIC DNA]</scope>
    <source>
        <strain evidence="1 2">TH11417</strain>
    </source>
</reference>
<organism evidence="1 2">
    <name type="scientific">Streptococcus pluranimalium</name>
    <dbReference type="NCBI Taxonomy" id="82348"/>
    <lineage>
        <taxon>Bacteria</taxon>
        <taxon>Bacillati</taxon>
        <taxon>Bacillota</taxon>
        <taxon>Bacilli</taxon>
        <taxon>Lactobacillales</taxon>
        <taxon>Streptococcaceae</taxon>
        <taxon>Streptococcus</taxon>
    </lineage>
</organism>
<sequence length="76" mass="9192">MFDRKKYYRSAEWMIFSKKKEKLAANKFFNDIYKYCKIILIVVERQLKLLLTFKLTLKNQVKSIANQKDMALYFAA</sequence>
<gene>
    <name evidence="1" type="ORF">C0J00_07825</name>
</gene>
<protein>
    <submittedName>
        <fullName evidence="1">Uncharacterized protein</fullName>
    </submittedName>
</protein>
<evidence type="ECO:0000313" key="2">
    <source>
        <dbReference type="Proteomes" id="UP000238956"/>
    </source>
</evidence>
<dbReference type="EMBL" id="CP025536">
    <property type="protein sequence ID" value="AUW97028.1"/>
    <property type="molecule type" value="Genomic_DNA"/>
</dbReference>
<keyword evidence="2" id="KW-1185">Reference proteome</keyword>
<dbReference type="AlphaFoldDB" id="A0A2L0D5B7"/>
<proteinExistence type="predicted"/>
<dbReference type="Proteomes" id="UP000238956">
    <property type="component" value="Chromosome"/>
</dbReference>
<name>A0A2L0D5B7_9STRE</name>
<dbReference type="KEGG" id="splr:C0J00_07825"/>
<reference evidence="1 2" key="1">
    <citation type="submission" date="2017-12" db="EMBL/GenBank/DDBJ databases">
        <authorList>
            <person name="Hurst M.R.H."/>
        </authorList>
    </citation>
    <scope>NUCLEOTIDE SEQUENCE [LARGE SCALE GENOMIC DNA]</scope>
    <source>
        <strain evidence="1 2">TH11417</strain>
    </source>
</reference>
<accession>A0A2L0D5B7</accession>